<keyword evidence="2 5" id="KW-0121">Carboxypeptidase</keyword>
<comment type="similarity">
    <text evidence="1 5">Belongs to the peptidase S10 family.</text>
</comment>
<reference evidence="6 7" key="1">
    <citation type="journal article" date="2013" name="Nature">
        <title>Insights into bilaterian evolution from three spiralian genomes.</title>
        <authorList>
            <person name="Simakov O."/>
            <person name="Marletaz F."/>
            <person name="Cho S.J."/>
            <person name="Edsinger-Gonzales E."/>
            <person name="Havlak P."/>
            <person name="Hellsten U."/>
            <person name="Kuo D.H."/>
            <person name="Larsson T."/>
            <person name="Lv J."/>
            <person name="Arendt D."/>
            <person name="Savage R."/>
            <person name="Osoegawa K."/>
            <person name="de Jong P."/>
            <person name="Grimwood J."/>
            <person name="Chapman J.A."/>
            <person name="Shapiro H."/>
            <person name="Aerts A."/>
            <person name="Otillar R.P."/>
            <person name="Terry A.Y."/>
            <person name="Boore J.L."/>
            <person name="Grigoriev I.V."/>
            <person name="Lindberg D.R."/>
            <person name="Seaver E.C."/>
            <person name="Weisblat D.A."/>
            <person name="Putnam N.H."/>
            <person name="Rokhsar D.S."/>
        </authorList>
    </citation>
    <scope>NUCLEOTIDE SEQUENCE [LARGE SCALE GENOMIC DNA]</scope>
</reference>
<keyword evidence="7" id="KW-1185">Reference proteome</keyword>
<keyword evidence="3 5" id="KW-0645">Protease</keyword>
<evidence type="ECO:0000313" key="6">
    <source>
        <dbReference type="EMBL" id="ESO89474.1"/>
    </source>
</evidence>
<dbReference type="GO" id="GO:0031647">
    <property type="term" value="P:regulation of protein stability"/>
    <property type="evidence" value="ECO:0007669"/>
    <property type="project" value="UniProtKB-ARBA"/>
</dbReference>
<dbReference type="Gene3D" id="3.40.50.1820">
    <property type="entry name" value="alpha/beta hydrolase"/>
    <property type="match status" value="1"/>
</dbReference>
<feature type="chain" id="PRO_5006531041" description="Carboxypeptidase" evidence="5">
    <location>
        <begin position="21"/>
        <end position="439"/>
    </location>
</feature>
<keyword evidence="5" id="KW-0732">Signal</keyword>
<protein>
    <recommendedName>
        <fullName evidence="5">Carboxypeptidase</fullName>
        <ecNumber evidence="5">3.4.16.-</ecNumber>
    </recommendedName>
</protein>
<dbReference type="MEROPS" id="S10.002"/>
<dbReference type="HOGENOM" id="CLU_008523_13_3_1"/>
<dbReference type="SUPFAM" id="SSF53474">
    <property type="entry name" value="alpha/beta-Hydrolases"/>
    <property type="match status" value="1"/>
</dbReference>
<dbReference type="KEGG" id="lgi:LOTGIDRAFT_165068"/>
<evidence type="ECO:0000256" key="1">
    <source>
        <dbReference type="ARBA" id="ARBA00009431"/>
    </source>
</evidence>
<evidence type="ECO:0000256" key="4">
    <source>
        <dbReference type="ARBA" id="ARBA00022801"/>
    </source>
</evidence>
<dbReference type="OrthoDB" id="1022205at2759"/>
<dbReference type="EMBL" id="KB202591">
    <property type="protein sequence ID" value="ESO89474.1"/>
    <property type="molecule type" value="Genomic_DNA"/>
</dbReference>
<evidence type="ECO:0000256" key="3">
    <source>
        <dbReference type="ARBA" id="ARBA00022670"/>
    </source>
</evidence>
<dbReference type="PANTHER" id="PTHR11802:SF201">
    <property type="entry name" value="CARBOXYPEPTIDASE"/>
    <property type="match status" value="1"/>
</dbReference>
<dbReference type="Pfam" id="PF00450">
    <property type="entry name" value="Peptidase_S10"/>
    <property type="match status" value="1"/>
</dbReference>
<evidence type="ECO:0000256" key="2">
    <source>
        <dbReference type="ARBA" id="ARBA00022645"/>
    </source>
</evidence>
<dbReference type="GO" id="GO:1904715">
    <property type="term" value="P:negative regulation of chaperone-mediated autophagy"/>
    <property type="evidence" value="ECO:0007669"/>
    <property type="project" value="UniProtKB-ARBA"/>
</dbReference>
<evidence type="ECO:0000313" key="7">
    <source>
        <dbReference type="Proteomes" id="UP000030746"/>
    </source>
</evidence>
<proteinExistence type="inferred from homology"/>
<dbReference type="EC" id="3.4.16.-" evidence="5"/>
<dbReference type="GO" id="GO:0004185">
    <property type="term" value="F:serine-type carboxypeptidase activity"/>
    <property type="evidence" value="ECO:0007669"/>
    <property type="project" value="UniProtKB-UniRule"/>
</dbReference>
<dbReference type="InterPro" id="IPR029058">
    <property type="entry name" value="AB_hydrolase_fold"/>
</dbReference>
<organism evidence="6 7">
    <name type="scientific">Lottia gigantea</name>
    <name type="common">Giant owl limpet</name>
    <dbReference type="NCBI Taxonomy" id="225164"/>
    <lineage>
        <taxon>Eukaryota</taxon>
        <taxon>Metazoa</taxon>
        <taxon>Spiralia</taxon>
        <taxon>Lophotrochozoa</taxon>
        <taxon>Mollusca</taxon>
        <taxon>Gastropoda</taxon>
        <taxon>Patellogastropoda</taxon>
        <taxon>Lottioidea</taxon>
        <taxon>Lottiidae</taxon>
        <taxon>Lottia</taxon>
    </lineage>
</organism>
<keyword evidence="4 5" id="KW-0378">Hydrolase</keyword>
<dbReference type="FunFam" id="3.40.50.1820:FF:000335">
    <property type="entry name" value="Carboxypeptidase"/>
    <property type="match status" value="1"/>
</dbReference>
<dbReference type="AlphaFoldDB" id="V4BLF4"/>
<feature type="signal peptide" evidence="5">
    <location>
        <begin position="1"/>
        <end position="20"/>
    </location>
</feature>
<dbReference type="CTD" id="20239905"/>
<name>V4BLF4_LOTGI</name>
<dbReference type="GeneID" id="20239905"/>
<dbReference type="PRINTS" id="PR00724">
    <property type="entry name" value="CRBOXYPTASEC"/>
</dbReference>
<evidence type="ECO:0000256" key="5">
    <source>
        <dbReference type="RuleBase" id="RU361156"/>
    </source>
</evidence>
<dbReference type="Proteomes" id="UP000030746">
    <property type="component" value="Unassembled WGS sequence"/>
</dbReference>
<dbReference type="RefSeq" id="XP_009059835.1">
    <property type="nucleotide sequence ID" value="XM_009061587.1"/>
</dbReference>
<sequence length="439" mass="49444">MATSLHYVLLLIVSAGLLDAAVLGDLVTSLPGLSFEPAWRHYSGYLNASGTKRLHYWFFESADSPSTDPVLLWMNGGPGCSSLVGLFTENGPFRVMLNGTVVYHEGSWNEIANVLYLEAPAGVGMSYSDDKYYRTNDDETASDNYLAIKDFFSKYPEYSKNSFYVTGESYGGIYVPTLSALVVRDPTINFKGMAIGNGMSNYDKNENAHVYLAYYHGLIGDSLWRDLINSCCNGTLEERCMFTLHQDRPHCKDAFNTAHHIVFEGQLNFYNVYHECRNSISLPVDKLKISMGCLDTTSVDRYLNTPEVRKAIHVPDFVPRWEVETPAVMLHYTEVYPDLSAQHREVLEAGKRIMMYNGDVDFACDFLGESWFVEDLGLELVSGRKMWYYTAQDGTTQVAGFITKYKNYDLVTVRGGGHLSPADKPFEVLQMMKNFLVGE</sequence>
<dbReference type="PROSITE" id="PS00131">
    <property type="entry name" value="CARBOXYPEPT_SER_SER"/>
    <property type="match status" value="1"/>
</dbReference>
<dbReference type="PANTHER" id="PTHR11802">
    <property type="entry name" value="SERINE PROTEASE FAMILY S10 SERINE CARBOXYPEPTIDASE"/>
    <property type="match status" value="1"/>
</dbReference>
<dbReference type="InterPro" id="IPR001563">
    <property type="entry name" value="Peptidase_S10"/>
</dbReference>
<dbReference type="GO" id="GO:0006508">
    <property type="term" value="P:proteolysis"/>
    <property type="evidence" value="ECO:0007669"/>
    <property type="project" value="UniProtKB-KW"/>
</dbReference>
<dbReference type="OMA" id="GDWMKPF"/>
<accession>V4BLF4</accession>
<dbReference type="InterPro" id="IPR018202">
    <property type="entry name" value="Ser_caboxypep_ser_AS"/>
</dbReference>
<gene>
    <name evidence="6" type="ORF">LOTGIDRAFT_165068</name>
</gene>
<dbReference type="STRING" id="225164.V4BLF4"/>